<gene>
    <name evidence="3" type="ORF">G1H11_21500</name>
</gene>
<evidence type="ECO:0000313" key="3">
    <source>
        <dbReference type="EMBL" id="NED97878.1"/>
    </source>
</evidence>
<dbReference type="EMBL" id="JAAGOB010000014">
    <property type="protein sequence ID" value="NED97878.1"/>
    <property type="molecule type" value="Genomic_DNA"/>
</dbReference>
<dbReference type="Pfam" id="PF01408">
    <property type="entry name" value="GFO_IDH_MocA"/>
    <property type="match status" value="1"/>
</dbReference>
<proteinExistence type="predicted"/>
<accession>A0A6N9YSS4</accession>
<feature type="domain" description="Gfo/Idh/MocA-like oxidoreductase N-terminal" evidence="1">
    <location>
        <begin position="6"/>
        <end position="122"/>
    </location>
</feature>
<dbReference type="InterPro" id="IPR051317">
    <property type="entry name" value="Gfo/Idh/MocA_oxidoreduct"/>
</dbReference>
<dbReference type="InterPro" id="IPR000683">
    <property type="entry name" value="Gfo/Idh/MocA-like_OxRdtase_N"/>
</dbReference>
<dbReference type="SUPFAM" id="SSF51735">
    <property type="entry name" value="NAD(P)-binding Rossmann-fold domains"/>
    <property type="match status" value="1"/>
</dbReference>
<organism evidence="3 4">
    <name type="scientific">Phytoactinopolyspora alkaliphila</name>
    <dbReference type="NCBI Taxonomy" id="1783498"/>
    <lineage>
        <taxon>Bacteria</taxon>
        <taxon>Bacillati</taxon>
        <taxon>Actinomycetota</taxon>
        <taxon>Actinomycetes</taxon>
        <taxon>Jiangellales</taxon>
        <taxon>Jiangellaceae</taxon>
        <taxon>Phytoactinopolyspora</taxon>
    </lineage>
</organism>
<dbReference type="PANTHER" id="PTHR43708:SF8">
    <property type="entry name" value="OXIDOREDUCTASE"/>
    <property type="match status" value="1"/>
</dbReference>
<feature type="domain" description="GFO/IDH/MocA-like oxidoreductase" evidence="2">
    <location>
        <begin position="133"/>
        <end position="250"/>
    </location>
</feature>
<dbReference type="Pfam" id="PF22725">
    <property type="entry name" value="GFO_IDH_MocA_C3"/>
    <property type="match status" value="1"/>
</dbReference>
<keyword evidence="4" id="KW-1185">Reference proteome</keyword>
<name>A0A6N9YSS4_9ACTN</name>
<evidence type="ECO:0000259" key="1">
    <source>
        <dbReference type="Pfam" id="PF01408"/>
    </source>
</evidence>
<dbReference type="InterPro" id="IPR036291">
    <property type="entry name" value="NAD(P)-bd_dom_sf"/>
</dbReference>
<dbReference type="PANTHER" id="PTHR43708">
    <property type="entry name" value="CONSERVED EXPRESSED OXIDOREDUCTASE (EUROFUNG)"/>
    <property type="match status" value="1"/>
</dbReference>
<evidence type="ECO:0000313" key="4">
    <source>
        <dbReference type="Proteomes" id="UP000469185"/>
    </source>
</evidence>
<dbReference type="SUPFAM" id="SSF55347">
    <property type="entry name" value="Glyceraldehyde-3-phosphate dehydrogenase-like, C-terminal domain"/>
    <property type="match status" value="1"/>
</dbReference>
<dbReference type="Proteomes" id="UP000469185">
    <property type="component" value="Unassembled WGS sequence"/>
</dbReference>
<comment type="caution">
    <text evidence="3">The sequence shown here is derived from an EMBL/GenBank/DDBJ whole genome shotgun (WGS) entry which is preliminary data.</text>
</comment>
<sequence length="346" mass="37640">MTEAPIRVGLMGLGRSGWNIHAAGLAELDQYQVVAAADPDPDRRTEAETRFGCTSYTDPEAFLANADVELAIVATPSHTHVPLGLAALAAGKHVVVEKPLAQTAAEVDTLTAAAEKAGRVLTCFQNNRFEPTFLAIRDVIDSGRLGELVLIRRAIHRYARRADWQTLRKFGGGELPNTASHFLDQLLLLIDDGPIELLADLRRTVSAGDAEDHAKLVLKPKSGPLVDLESSNVVAMPQPAWFVAGTTGTLTSTTDGLHVKWYDPTSVDELQPAEGAAPGRAYGTGEHIDWHEETITPEPATGKRTLLYYEHLARTIRHGADLYVTPDSVRRQIDIIERARQQTGLL</sequence>
<dbReference type="InterPro" id="IPR055170">
    <property type="entry name" value="GFO_IDH_MocA-like_dom"/>
</dbReference>
<dbReference type="AlphaFoldDB" id="A0A6N9YSS4"/>
<dbReference type="Gene3D" id="3.30.360.10">
    <property type="entry name" value="Dihydrodipicolinate Reductase, domain 2"/>
    <property type="match status" value="1"/>
</dbReference>
<dbReference type="Gene3D" id="3.40.50.720">
    <property type="entry name" value="NAD(P)-binding Rossmann-like Domain"/>
    <property type="match status" value="1"/>
</dbReference>
<dbReference type="GO" id="GO:0000166">
    <property type="term" value="F:nucleotide binding"/>
    <property type="evidence" value="ECO:0007669"/>
    <property type="project" value="InterPro"/>
</dbReference>
<reference evidence="3 4" key="1">
    <citation type="submission" date="2020-02" db="EMBL/GenBank/DDBJ databases">
        <authorList>
            <person name="Li X.-J."/>
            <person name="Feng X.-M."/>
        </authorList>
    </citation>
    <scope>NUCLEOTIDE SEQUENCE [LARGE SCALE GENOMIC DNA]</scope>
    <source>
        <strain evidence="3 4">CGMCC 4.7225</strain>
    </source>
</reference>
<protein>
    <submittedName>
        <fullName evidence="3">Gfo/Idh/MocA family oxidoreductase</fullName>
    </submittedName>
</protein>
<evidence type="ECO:0000259" key="2">
    <source>
        <dbReference type="Pfam" id="PF22725"/>
    </source>
</evidence>
<dbReference type="RefSeq" id="WP_163820670.1">
    <property type="nucleotide sequence ID" value="NZ_JAAGOB010000014.1"/>
</dbReference>